<evidence type="ECO:0000313" key="3">
    <source>
        <dbReference type="Proteomes" id="UP000199559"/>
    </source>
</evidence>
<dbReference type="AlphaFoldDB" id="A0A1I3RW29"/>
<dbReference type="RefSeq" id="WP_090841449.1">
    <property type="nucleotide sequence ID" value="NZ_FORM01000008.1"/>
</dbReference>
<name>A0A1I3RW29_9FLAO</name>
<dbReference type="CDD" id="cd04301">
    <property type="entry name" value="NAT_SF"/>
    <property type="match status" value="1"/>
</dbReference>
<sequence>MATITFREATLEDKPVLLQFEQQLIAYERPFDSILKADCTYYDLDFLIQSKDAKLIVATVNSMPIASGYAKIVKAKPYHKITEYTYMGFMYVDPKFRGQGVIQNIIEHLKQWSISIGIFETRLEVYSNNTSAIKAYEKKGFKNRMIEMKMDLK</sequence>
<dbReference type="GO" id="GO:0016747">
    <property type="term" value="F:acyltransferase activity, transferring groups other than amino-acyl groups"/>
    <property type="evidence" value="ECO:0007669"/>
    <property type="project" value="InterPro"/>
</dbReference>
<proteinExistence type="predicted"/>
<keyword evidence="2" id="KW-0687">Ribonucleoprotein</keyword>
<organism evidence="2 3">
    <name type="scientific">Olleya namhaensis</name>
    <dbReference type="NCBI Taxonomy" id="1144750"/>
    <lineage>
        <taxon>Bacteria</taxon>
        <taxon>Pseudomonadati</taxon>
        <taxon>Bacteroidota</taxon>
        <taxon>Flavobacteriia</taxon>
        <taxon>Flavobacteriales</taxon>
        <taxon>Flavobacteriaceae</taxon>
    </lineage>
</organism>
<dbReference type="EMBL" id="FORM01000008">
    <property type="protein sequence ID" value="SFJ49547.1"/>
    <property type="molecule type" value="Genomic_DNA"/>
</dbReference>
<feature type="domain" description="N-acetyltransferase" evidence="1">
    <location>
        <begin position="4"/>
        <end position="153"/>
    </location>
</feature>
<dbReference type="SUPFAM" id="SSF55729">
    <property type="entry name" value="Acyl-CoA N-acyltransferases (Nat)"/>
    <property type="match status" value="1"/>
</dbReference>
<dbReference type="InterPro" id="IPR000182">
    <property type="entry name" value="GNAT_dom"/>
</dbReference>
<protein>
    <submittedName>
        <fullName evidence="2">Ribosomal protein S18 acetylase RimI</fullName>
    </submittedName>
</protein>
<dbReference type="PANTHER" id="PTHR43617:SF34">
    <property type="entry name" value="PUTATIVE-RELATED"/>
    <property type="match status" value="1"/>
</dbReference>
<dbReference type="InterPro" id="IPR016181">
    <property type="entry name" value="Acyl_CoA_acyltransferase"/>
</dbReference>
<keyword evidence="2" id="KW-0689">Ribosomal protein</keyword>
<keyword evidence="3" id="KW-1185">Reference proteome</keyword>
<dbReference type="Pfam" id="PF00583">
    <property type="entry name" value="Acetyltransf_1"/>
    <property type="match status" value="1"/>
</dbReference>
<dbReference type="Gene3D" id="3.40.630.30">
    <property type="match status" value="1"/>
</dbReference>
<evidence type="ECO:0000259" key="1">
    <source>
        <dbReference type="PROSITE" id="PS51186"/>
    </source>
</evidence>
<dbReference type="PROSITE" id="PS51186">
    <property type="entry name" value="GNAT"/>
    <property type="match status" value="1"/>
</dbReference>
<dbReference type="STRING" id="1144750.SAMN05443431_108145"/>
<dbReference type="PANTHER" id="PTHR43617">
    <property type="entry name" value="L-AMINO ACID N-ACETYLTRANSFERASE"/>
    <property type="match status" value="1"/>
</dbReference>
<dbReference type="GO" id="GO:0005840">
    <property type="term" value="C:ribosome"/>
    <property type="evidence" value="ECO:0007669"/>
    <property type="project" value="UniProtKB-KW"/>
</dbReference>
<accession>A0A1I3RW29</accession>
<dbReference type="Proteomes" id="UP000199559">
    <property type="component" value="Unassembled WGS sequence"/>
</dbReference>
<evidence type="ECO:0000313" key="2">
    <source>
        <dbReference type="EMBL" id="SFJ49547.1"/>
    </source>
</evidence>
<gene>
    <name evidence="2" type="ORF">SAMN05443431_108145</name>
</gene>
<reference evidence="3" key="1">
    <citation type="submission" date="2016-10" db="EMBL/GenBank/DDBJ databases">
        <authorList>
            <person name="Varghese N."/>
            <person name="Submissions S."/>
        </authorList>
    </citation>
    <scope>NUCLEOTIDE SEQUENCE [LARGE SCALE GENOMIC DNA]</scope>
    <source>
        <strain evidence="3">DSM 28881</strain>
    </source>
</reference>
<dbReference type="InterPro" id="IPR050276">
    <property type="entry name" value="MshD_Acetyltransferase"/>
</dbReference>